<evidence type="ECO:0000313" key="3">
    <source>
        <dbReference type="RefSeq" id="XP_031748219.1"/>
    </source>
</evidence>
<name>A0A8J1IRH7_XENTR</name>
<dbReference type="RefSeq" id="XP_031748219.1">
    <property type="nucleotide sequence ID" value="XM_031892359.1"/>
</dbReference>
<feature type="compositionally biased region" description="Low complexity" evidence="1">
    <location>
        <begin position="40"/>
        <end position="50"/>
    </location>
</feature>
<feature type="compositionally biased region" description="Polar residues" evidence="1">
    <location>
        <begin position="51"/>
        <end position="60"/>
    </location>
</feature>
<protein>
    <submittedName>
        <fullName evidence="3">BTB/POZ domain-containing protein KCTD16-like</fullName>
    </submittedName>
</protein>
<gene>
    <name evidence="3 4" type="primary">LOC105948180</name>
</gene>
<keyword evidence="2" id="KW-1185">Reference proteome</keyword>
<dbReference type="KEGG" id="xtr:105948180"/>
<dbReference type="OrthoDB" id="2414723at2759"/>
<dbReference type="AlphaFoldDB" id="A0A8J1IRH7"/>
<dbReference type="GeneID" id="105948180"/>
<dbReference type="Proteomes" id="UP000008143">
    <property type="component" value="Chromosome 8"/>
</dbReference>
<evidence type="ECO:0000313" key="2">
    <source>
        <dbReference type="Proteomes" id="UP000008143"/>
    </source>
</evidence>
<feature type="compositionally biased region" description="Basic and acidic residues" evidence="1">
    <location>
        <begin position="105"/>
        <end position="142"/>
    </location>
</feature>
<proteinExistence type="predicted"/>
<dbReference type="Xenbase" id="XB-GENE-29089915">
    <property type="gene designation" value="LOC105948180"/>
</dbReference>
<feature type="compositionally biased region" description="Basic and acidic residues" evidence="1">
    <location>
        <begin position="154"/>
        <end position="164"/>
    </location>
</feature>
<dbReference type="AGR" id="Xenbase:XB-GENE-29089915"/>
<reference evidence="3" key="1">
    <citation type="submission" date="2025-08" db="UniProtKB">
        <authorList>
            <consortium name="RefSeq"/>
        </authorList>
    </citation>
    <scope>IDENTIFICATION</scope>
    <source>
        <strain evidence="3">Nigerian</strain>
        <tissue evidence="3">Liver and blood</tissue>
    </source>
</reference>
<feature type="compositionally biased region" description="Polar residues" evidence="1">
    <location>
        <begin position="82"/>
        <end position="92"/>
    </location>
</feature>
<feature type="region of interest" description="Disordered" evidence="1">
    <location>
        <begin position="1"/>
        <end position="164"/>
    </location>
</feature>
<organism evidence="2 3">
    <name type="scientific">Xenopus tropicalis</name>
    <name type="common">Western clawed frog</name>
    <name type="synonym">Silurana tropicalis</name>
    <dbReference type="NCBI Taxonomy" id="8364"/>
    <lineage>
        <taxon>Eukaryota</taxon>
        <taxon>Metazoa</taxon>
        <taxon>Chordata</taxon>
        <taxon>Craniata</taxon>
        <taxon>Vertebrata</taxon>
        <taxon>Euteleostomi</taxon>
        <taxon>Amphibia</taxon>
        <taxon>Batrachia</taxon>
        <taxon>Anura</taxon>
        <taxon>Pipoidea</taxon>
        <taxon>Pipidae</taxon>
        <taxon>Xenopodinae</taxon>
        <taxon>Xenopus</taxon>
        <taxon>Silurana</taxon>
    </lineage>
</organism>
<sequence>MSELLLTSPVVPDTEATDEMKEIDFQPALFAEEKHDSDSGNDLSSSSLDSQCSATISTDVPTIDILPTEVFNSTPKKECPPNVNTLDLSQSPADEGEVTASDRSNIQEEVKENGTSDRNKIQEEVKENGTSDRNNIQEEVKENGTVNSPETPQEESKPSEEKKTLEVELNKCIEEFRKIKIPVEFPNKKRNWQNDLLRKYQL</sequence>
<accession>A0A8J1IRH7</accession>
<evidence type="ECO:0000313" key="4">
    <source>
        <dbReference type="Xenbase" id="XB-GENE-29089915"/>
    </source>
</evidence>
<evidence type="ECO:0000256" key="1">
    <source>
        <dbReference type="SAM" id="MobiDB-lite"/>
    </source>
</evidence>